<feature type="coiled-coil region" evidence="1">
    <location>
        <begin position="226"/>
        <end position="295"/>
    </location>
</feature>
<feature type="coiled-coil region" evidence="1">
    <location>
        <begin position="166"/>
        <end position="200"/>
    </location>
</feature>
<evidence type="ECO:0000256" key="2">
    <source>
        <dbReference type="SAM" id="MobiDB-lite"/>
    </source>
</evidence>
<protein>
    <submittedName>
        <fullName evidence="3">Uncharacterized protein</fullName>
    </submittedName>
</protein>
<reference evidence="3" key="1">
    <citation type="submission" date="2021-12" db="EMBL/GenBank/DDBJ databases">
        <authorList>
            <person name="King R."/>
        </authorList>
    </citation>
    <scope>NUCLEOTIDE SEQUENCE</scope>
</reference>
<organism evidence="3 4">
    <name type="scientific">Chilo suppressalis</name>
    <name type="common">Asiatic rice borer moth</name>
    <dbReference type="NCBI Taxonomy" id="168631"/>
    <lineage>
        <taxon>Eukaryota</taxon>
        <taxon>Metazoa</taxon>
        <taxon>Ecdysozoa</taxon>
        <taxon>Arthropoda</taxon>
        <taxon>Hexapoda</taxon>
        <taxon>Insecta</taxon>
        <taxon>Pterygota</taxon>
        <taxon>Neoptera</taxon>
        <taxon>Endopterygota</taxon>
        <taxon>Lepidoptera</taxon>
        <taxon>Glossata</taxon>
        <taxon>Ditrysia</taxon>
        <taxon>Pyraloidea</taxon>
        <taxon>Crambidae</taxon>
        <taxon>Crambinae</taxon>
        <taxon>Chilo</taxon>
    </lineage>
</organism>
<evidence type="ECO:0000313" key="3">
    <source>
        <dbReference type="EMBL" id="CAH2982707.1"/>
    </source>
</evidence>
<evidence type="ECO:0000313" key="4">
    <source>
        <dbReference type="Proteomes" id="UP001153292"/>
    </source>
</evidence>
<feature type="compositionally biased region" description="Low complexity" evidence="2">
    <location>
        <begin position="123"/>
        <end position="138"/>
    </location>
</feature>
<keyword evidence="1" id="KW-0175">Coiled coil</keyword>
<feature type="coiled-coil region" evidence="1">
    <location>
        <begin position="353"/>
        <end position="387"/>
    </location>
</feature>
<name>A0ABN8L6N3_CHISP</name>
<keyword evidence="4" id="KW-1185">Reference proteome</keyword>
<gene>
    <name evidence="3" type="ORF">CHILSU_LOCUS3098</name>
</gene>
<feature type="region of interest" description="Disordered" evidence="2">
    <location>
        <begin position="116"/>
        <end position="139"/>
    </location>
</feature>
<dbReference type="Proteomes" id="UP001153292">
    <property type="component" value="Chromosome 15"/>
</dbReference>
<feature type="region of interest" description="Disordered" evidence="2">
    <location>
        <begin position="631"/>
        <end position="650"/>
    </location>
</feature>
<evidence type="ECO:0000256" key="1">
    <source>
        <dbReference type="SAM" id="Coils"/>
    </source>
</evidence>
<dbReference type="EMBL" id="OU963908">
    <property type="protein sequence ID" value="CAH2982707.1"/>
    <property type="molecule type" value="Genomic_DNA"/>
</dbReference>
<proteinExistence type="predicted"/>
<sequence>MRDIPECLSRRYQVLDELVEDLTLMASTQGTRNQCPKEANDASVKLMCEFWNILKENPDCNLTQAVRERMGLDNKANFSFRPHRMTCFMAEQEEPNTNEGEQKKRTCCVKRVESPKQNENPESKSSGCCSSKSISPRSTNEGLPLSKVLCNLKEAVSFDKKCNARIGELVEAQKQLKEQIQQLEEREKEGTELLKQAECMWSCMEAAYKMKVKESLERQSNLLKQMKEIETSNTKWRKNKKDLENQVVNVDKCCKEIKDKHQEKNNDIKCIRMEIDNFKDRIEKNTKQLAAVKKSFDNKKKASDAKVASLSAEMTKMKKVAEDEKNYKMEKEQEGSKYIKEARDDLQKIYRLLLQKKLENEDLRAEKQTLLQELDLLKKTCEQCKDKCQGKEKTILDELGKVDAEIAGYKARCIQCHQSIDTTDVRKFCVDCPRCVEQRDCLYKDGYCCHDTSIDCVCMNTKEKFMDNVFDNMYSVLEKQIKSPNGKAVANAVLDCLKKSRNGKLNEPTRKKLQEFVLTSVKKNLELTIVGGAVKTRCEMDPDTYNQLMLCLKLVKPSKPPKEDKGTVAKKEPCPRWGETSECNCPKGPKGCICTKKGLPNQSDLESCPTKDKDNAGEVTTCPLKEPAPCSSESGIHKEPSAVGKEVASRKPESCNDKKCAFSKNMRAAQCVLGPDSLITSSKNFKTKVPLIPDISVLEDQIVCKCGSTPMKPCPCKTEIKSDSRERIIEEVMGRYIDVTPIEKVKIMDEKYYTGLNKGENKNGHIRSNSHVKKGKKLNMSQKRTSFVCQPSSSYIFEDLVNYKGALPINICSKENSACSIHRAKNINVQPKSHHLKNIVVNILNERRDEWKNSLSYPVVTNIKANTAVDSESCLGSQGHYFAVIKSQTLIKSEHYATDKSIQSGKPLFWSCIGGSVKNIVKNFIFKVCNTNCYHPVNNLQRAVDKKFCEGICLLTHSENESGDATENEVELNIDSQCGDNQQNKAADENTTNKTLENLQNKYKRYCSMAMYNEIKTDVDLVYINESFENSSRNSNGIGFSSSDLSSEQ</sequence>
<accession>A0ABN8L6N3</accession>